<dbReference type="InterPro" id="IPR011009">
    <property type="entry name" value="Kinase-like_dom_sf"/>
</dbReference>
<dbReference type="SUPFAM" id="SSF56112">
    <property type="entry name" value="Protein kinase-like (PK-like)"/>
    <property type="match status" value="1"/>
</dbReference>
<feature type="compositionally biased region" description="Acidic residues" evidence="6">
    <location>
        <begin position="71"/>
        <end position="83"/>
    </location>
</feature>
<evidence type="ECO:0000256" key="4">
    <source>
        <dbReference type="ARBA" id="ARBA00022777"/>
    </source>
</evidence>
<evidence type="ECO:0000313" key="9">
    <source>
        <dbReference type="EMBL" id="KAL3767188.1"/>
    </source>
</evidence>
<feature type="region of interest" description="Disordered" evidence="6">
    <location>
        <begin position="907"/>
        <end position="929"/>
    </location>
</feature>
<proteinExistence type="predicted"/>
<dbReference type="Pfam" id="PF00069">
    <property type="entry name" value="Pkinase"/>
    <property type="match status" value="1"/>
</dbReference>
<sequence length="1327" mass="144799">MDLFAPAAAAHRPAAAAGAAGYHLELLKTTCAAGPNKDDDEEEEEEEEEANTQETFTQQLTQGNELTQLGGDDDDDHDDDDDAGLSQSLDCHSPLTPIDPLTLPWGRLMPVGAGMAVVNDDGHASTNANAAADNNNNNTAPAAGLLRPSSRGPTELLPRMPTWASGSRSDIIATRSRSPSVALLNGGSGDNNNNNNNNSNKSPMAMGDAGGNNNQHQQFHSPTPRINFLGLKNLLPSDRFNEYVMGRSVKADVTAQKLDWPTTTTTTTTIGDASSAATDEIESQKRNDAKRKRHEYVHAMVSNRHCRIYCLLSNVNHNSTNNHNNMHSNNNHLGSLSSPSILLSMSPPPSSSPPDMEVFVEDTSGNGTLINGTTLLRKNERRRLHTGDVICLLNPKLLSKKLRSVAERKMYMSQYSYVFVNLYEQEARHGWGIGMSGTSTSSARTNKGRKKTEGAGGGGGGGVVNVRAIKCHSINQYGSNYNSNNSNSNYSARNGGGTNGESIKLAPTQYQHQQQLQSSTSRTNNNEIASSSLGSLLNNPRRPLEDTTFNNHHQQQHHNRPRRIEEEYDLRDLLGTGTCGEVRRAIHRRTGEERAVKIISIDGRGGIGGGGGGGGGAMPGMMSSEKLASIQAEADILRSLDHPYVVKLFDVYISPGKAIYLVMELIRGGDLFDRIVERERYTEVQARRLFRRILAAVHYLHEERGIVHRDLKPENILVVDRRSDVNIKLTDFGLAKNMTAEGLKTFCGTPQYFAPEVLRRRHTVKGDGRYGKEIDCWSIGVILFILLSGSPPFDVSASFDAVASARVIFHEDQWNTVSREARDLVKRLLEKDPRRRMSVRDACRHAWMLVDDGDTHCHPLHDPLIARDESMMAVDAAKVNVSNYGGHRGGAETTIIDEKCVSAEAAANPPLTSSEKIRPPVGADTVNHDDSMRMCQDKSVPMNISNDERRPSLWSSVANDKTVTKAIRQACQTSRPSPTGSPIQQRQLFDEPSPPTTANNIDSTCKKRMSKRGMESIMAAGKSLPPPVINKESLLVKKADMPKKKIQSTLFPPTDVGDEQAKTASLPKKVVNNRKSGTSTVTPPGTEQNINNNNNCGLVFRLNKKQKVGGKYISPEIRQSNVTNAKAIINEALVEKKAELSEDELQSDFSDQDDEDPAAAACGNSSRNAEKKPLEKYLHKRKMERIDSIASVDIEPKLRSTQRSSRDGVQPRPVSKSSEDGNNKGAEIVSSFTEVKPKRKEKKFIQACLFGKPPLKSSVSNNLVAGIVPDGPNDIESDRPQAQHMHPGDGTAEPPCQSAEESIGGGVGVTSAASKGKQRSITSWLVK</sequence>
<feature type="region of interest" description="Disordered" evidence="6">
    <location>
        <begin position="434"/>
        <end position="462"/>
    </location>
</feature>
<dbReference type="Proteomes" id="UP001530293">
    <property type="component" value="Unassembled WGS sequence"/>
</dbReference>
<dbReference type="Gene3D" id="1.10.510.10">
    <property type="entry name" value="Transferase(Phosphotransferase) domain 1"/>
    <property type="match status" value="1"/>
</dbReference>
<feature type="compositionally biased region" description="Basic and acidic residues" evidence="6">
    <location>
        <begin position="1168"/>
        <end position="1177"/>
    </location>
</feature>
<feature type="domain" description="FHA" evidence="7">
    <location>
        <begin position="268"/>
        <end position="375"/>
    </location>
</feature>
<feature type="compositionally biased region" description="Low complexity" evidence="6">
    <location>
        <begin position="190"/>
        <end position="200"/>
    </location>
</feature>
<organism evidence="9 10">
    <name type="scientific">Discostella pseudostelligera</name>
    <dbReference type="NCBI Taxonomy" id="259834"/>
    <lineage>
        <taxon>Eukaryota</taxon>
        <taxon>Sar</taxon>
        <taxon>Stramenopiles</taxon>
        <taxon>Ochrophyta</taxon>
        <taxon>Bacillariophyta</taxon>
        <taxon>Coscinodiscophyceae</taxon>
        <taxon>Thalassiosirophycidae</taxon>
        <taxon>Stephanodiscales</taxon>
        <taxon>Stephanodiscaceae</taxon>
        <taxon>Discostella</taxon>
    </lineage>
</organism>
<feature type="region of interest" description="Disordered" evidence="6">
    <location>
        <begin position="479"/>
        <end position="564"/>
    </location>
</feature>
<dbReference type="InterPro" id="IPR000719">
    <property type="entry name" value="Prot_kinase_dom"/>
</dbReference>
<keyword evidence="4" id="KW-0418">Kinase</keyword>
<keyword evidence="2" id="KW-0808">Transferase</keyword>
<evidence type="ECO:0000256" key="6">
    <source>
        <dbReference type="SAM" id="MobiDB-lite"/>
    </source>
</evidence>
<dbReference type="FunFam" id="1.10.510.10:FF:000571">
    <property type="entry name" value="Maternal embryonic leucine zipper kinase"/>
    <property type="match status" value="1"/>
</dbReference>
<keyword evidence="5" id="KW-0067">ATP-binding</keyword>
<feature type="compositionally biased region" description="Acidic residues" evidence="6">
    <location>
        <begin position="38"/>
        <end position="51"/>
    </location>
</feature>
<dbReference type="PROSITE" id="PS00108">
    <property type="entry name" value="PROTEIN_KINASE_ST"/>
    <property type="match status" value="1"/>
</dbReference>
<feature type="compositionally biased region" description="Polar residues" evidence="6">
    <location>
        <begin position="527"/>
        <end position="538"/>
    </location>
</feature>
<dbReference type="InterPro" id="IPR050205">
    <property type="entry name" value="CDPK_Ser/Thr_kinases"/>
</dbReference>
<feature type="region of interest" description="Disordered" evidence="6">
    <location>
        <begin position="971"/>
        <end position="1003"/>
    </location>
</feature>
<dbReference type="GO" id="GO:0005524">
    <property type="term" value="F:ATP binding"/>
    <property type="evidence" value="ECO:0007669"/>
    <property type="project" value="UniProtKB-KW"/>
</dbReference>
<keyword evidence="3" id="KW-0547">Nucleotide-binding</keyword>
<feature type="region of interest" description="Disordered" evidence="6">
    <location>
        <begin position="1143"/>
        <end position="1178"/>
    </location>
</feature>
<dbReference type="InterPro" id="IPR008271">
    <property type="entry name" value="Ser/Thr_kinase_AS"/>
</dbReference>
<evidence type="ECO:0000256" key="3">
    <source>
        <dbReference type="ARBA" id="ARBA00022741"/>
    </source>
</evidence>
<dbReference type="PROSITE" id="PS50006">
    <property type="entry name" value="FHA_DOMAIN"/>
    <property type="match status" value="1"/>
</dbReference>
<evidence type="ECO:0000259" key="8">
    <source>
        <dbReference type="PROSITE" id="PS50011"/>
    </source>
</evidence>
<dbReference type="SUPFAM" id="SSF49879">
    <property type="entry name" value="SMAD/FHA domain"/>
    <property type="match status" value="1"/>
</dbReference>
<evidence type="ECO:0000256" key="5">
    <source>
        <dbReference type="ARBA" id="ARBA00022840"/>
    </source>
</evidence>
<feature type="domain" description="Protein kinase" evidence="8">
    <location>
        <begin position="568"/>
        <end position="848"/>
    </location>
</feature>
<feature type="compositionally biased region" description="Acidic residues" evidence="6">
    <location>
        <begin position="1143"/>
        <end position="1157"/>
    </location>
</feature>
<evidence type="ECO:0000256" key="1">
    <source>
        <dbReference type="ARBA" id="ARBA00022527"/>
    </source>
</evidence>
<feature type="compositionally biased region" description="Polar residues" evidence="6">
    <location>
        <begin position="52"/>
        <end position="67"/>
    </location>
</feature>
<feature type="compositionally biased region" description="Low complexity" evidence="6">
    <location>
        <begin position="508"/>
        <end position="526"/>
    </location>
</feature>
<dbReference type="PROSITE" id="PS50011">
    <property type="entry name" value="PROTEIN_KINASE_DOM"/>
    <property type="match status" value="1"/>
</dbReference>
<feature type="region of interest" description="Disordered" evidence="6">
    <location>
        <begin position="32"/>
        <end position="97"/>
    </location>
</feature>
<reference evidence="9 10" key="1">
    <citation type="submission" date="2024-10" db="EMBL/GenBank/DDBJ databases">
        <title>Updated reference genomes for cyclostephanoid diatoms.</title>
        <authorList>
            <person name="Roberts W.R."/>
            <person name="Alverson A.J."/>
        </authorList>
    </citation>
    <scope>NUCLEOTIDE SEQUENCE [LARGE SCALE GENOMIC DNA]</scope>
    <source>
        <strain evidence="9 10">AJA232-27</strain>
    </source>
</reference>
<feature type="compositionally biased region" description="Low complexity" evidence="6">
    <location>
        <begin position="479"/>
        <end position="493"/>
    </location>
</feature>
<evidence type="ECO:0000313" key="10">
    <source>
        <dbReference type="Proteomes" id="UP001530293"/>
    </source>
</evidence>
<dbReference type="EMBL" id="JALLBG020000077">
    <property type="protein sequence ID" value="KAL3767188.1"/>
    <property type="molecule type" value="Genomic_DNA"/>
</dbReference>
<feature type="region of interest" description="Disordered" evidence="6">
    <location>
        <begin position="1073"/>
        <end position="1092"/>
    </location>
</feature>
<feature type="compositionally biased region" description="Polar residues" evidence="6">
    <location>
        <begin position="971"/>
        <end position="987"/>
    </location>
</feature>
<name>A0ABD3MTR6_9STRA</name>
<keyword evidence="10" id="KW-1185">Reference proteome</keyword>
<feature type="compositionally biased region" description="Low complexity" evidence="6">
    <location>
        <begin position="128"/>
        <end position="143"/>
    </location>
</feature>
<feature type="region of interest" description="Disordered" evidence="6">
    <location>
        <begin position="180"/>
        <end position="221"/>
    </location>
</feature>
<feature type="region of interest" description="Disordered" evidence="6">
    <location>
        <begin position="1193"/>
        <end position="1235"/>
    </location>
</feature>
<protein>
    <submittedName>
        <fullName evidence="9">Uncharacterized protein</fullName>
    </submittedName>
</protein>
<dbReference type="Gene3D" id="2.60.200.20">
    <property type="match status" value="1"/>
</dbReference>
<dbReference type="SMART" id="SM00220">
    <property type="entry name" value="S_TKc"/>
    <property type="match status" value="1"/>
</dbReference>
<dbReference type="InterPro" id="IPR008984">
    <property type="entry name" value="SMAD_FHA_dom_sf"/>
</dbReference>
<feature type="compositionally biased region" description="Polar residues" evidence="6">
    <location>
        <begin position="211"/>
        <end position="221"/>
    </location>
</feature>
<dbReference type="CDD" id="cd05117">
    <property type="entry name" value="STKc_CAMK"/>
    <property type="match status" value="1"/>
</dbReference>
<feature type="region of interest" description="Disordered" evidence="6">
    <location>
        <begin position="269"/>
        <end position="291"/>
    </location>
</feature>
<keyword evidence="1" id="KW-0723">Serine/threonine-protein kinase</keyword>
<gene>
    <name evidence="9" type="ORF">ACHAWU_003279</name>
</gene>
<dbReference type="GO" id="GO:0004674">
    <property type="term" value="F:protein serine/threonine kinase activity"/>
    <property type="evidence" value="ECO:0007669"/>
    <property type="project" value="UniProtKB-KW"/>
</dbReference>
<feature type="region of interest" description="Disordered" evidence="6">
    <location>
        <begin position="128"/>
        <end position="163"/>
    </location>
</feature>
<dbReference type="Pfam" id="PF00498">
    <property type="entry name" value="FHA"/>
    <property type="match status" value="1"/>
</dbReference>
<evidence type="ECO:0000259" key="7">
    <source>
        <dbReference type="PROSITE" id="PS50006"/>
    </source>
</evidence>
<dbReference type="InterPro" id="IPR000253">
    <property type="entry name" value="FHA_dom"/>
</dbReference>
<dbReference type="PANTHER" id="PTHR24349">
    <property type="entry name" value="SERINE/THREONINE-PROTEIN KINASE"/>
    <property type="match status" value="1"/>
</dbReference>
<feature type="compositionally biased region" description="Polar residues" evidence="6">
    <location>
        <begin position="436"/>
        <end position="445"/>
    </location>
</feature>
<feature type="region of interest" description="Disordered" evidence="6">
    <location>
        <begin position="1269"/>
        <end position="1327"/>
    </location>
</feature>
<comment type="caution">
    <text evidence="9">The sequence shown here is derived from an EMBL/GenBank/DDBJ whole genome shotgun (WGS) entry which is preliminary data.</text>
</comment>
<evidence type="ECO:0000256" key="2">
    <source>
        <dbReference type="ARBA" id="ARBA00022679"/>
    </source>
</evidence>
<accession>A0ABD3MTR6</accession>